<feature type="compositionally biased region" description="Polar residues" evidence="1">
    <location>
        <begin position="45"/>
        <end position="56"/>
    </location>
</feature>
<organism evidence="2 3">
    <name type="scientific">Blumeria hordei</name>
    <name type="common">Barley powdery mildew</name>
    <name type="synonym">Blumeria graminis f. sp. hordei</name>
    <dbReference type="NCBI Taxonomy" id="2867405"/>
    <lineage>
        <taxon>Eukaryota</taxon>
        <taxon>Fungi</taxon>
        <taxon>Dikarya</taxon>
        <taxon>Ascomycota</taxon>
        <taxon>Pezizomycotina</taxon>
        <taxon>Leotiomycetes</taxon>
        <taxon>Erysiphales</taxon>
        <taxon>Erysiphaceae</taxon>
        <taxon>Blumeria</taxon>
    </lineage>
</organism>
<dbReference type="Proteomes" id="UP000275772">
    <property type="component" value="Unassembled WGS sequence"/>
</dbReference>
<accession>A0A383UR93</accession>
<dbReference type="EMBL" id="UNSH01000042">
    <property type="protein sequence ID" value="SZF02407.1"/>
    <property type="molecule type" value="Genomic_DNA"/>
</dbReference>
<name>A0A383UR93_BLUHO</name>
<gene>
    <name evidence="2" type="ORF">BLGHR1_13187</name>
</gene>
<dbReference type="VEuPathDB" id="FungiDB:BLGHR1_13187"/>
<evidence type="ECO:0000313" key="2">
    <source>
        <dbReference type="EMBL" id="SZF02407.1"/>
    </source>
</evidence>
<reference evidence="2 3" key="1">
    <citation type="submission" date="2017-11" db="EMBL/GenBank/DDBJ databases">
        <authorList>
            <person name="Kracher B."/>
        </authorList>
    </citation>
    <scope>NUCLEOTIDE SEQUENCE [LARGE SCALE GENOMIC DNA]</scope>
    <source>
        <strain evidence="2 3">RACE1</strain>
    </source>
</reference>
<evidence type="ECO:0000313" key="3">
    <source>
        <dbReference type="Proteomes" id="UP000275772"/>
    </source>
</evidence>
<feature type="region of interest" description="Disordered" evidence="1">
    <location>
        <begin position="24"/>
        <end position="62"/>
    </location>
</feature>
<protein>
    <submittedName>
        <fullName evidence="2">Uncharacterized protein</fullName>
    </submittedName>
</protein>
<sequence length="118" mass="13033">MFSIDRISISSTSPSVLFRNLRRSSKSRSSSRQHNFELSPAPSFISDTFTGAQSPENAHGAGTVSTINSIMSRQPSMINMKVERQRFGSGLDVMEPRPIVYWGSMEERMSSSVGSRLG</sequence>
<proteinExistence type="predicted"/>
<evidence type="ECO:0000256" key="1">
    <source>
        <dbReference type="SAM" id="MobiDB-lite"/>
    </source>
</evidence>
<dbReference type="AlphaFoldDB" id="A0A383UR93"/>